<keyword evidence="3 7" id="KW-0347">Helicase</keyword>
<keyword evidence="8" id="KW-1185">Reference proteome</keyword>
<evidence type="ECO:0000259" key="6">
    <source>
        <dbReference type="PROSITE" id="PS51194"/>
    </source>
</evidence>
<dbReference type="SMART" id="SM00487">
    <property type="entry name" value="DEXDc"/>
    <property type="match status" value="1"/>
</dbReference>
<evidence type="ECO:0000313" key="8">
    <source>
        <dbReference type="Proteomes" id="UP000184389"/>
    </source>
</evidence>
<evidence type="ECO:0000259" key="5">
    <source>
        <dbReference type="PROSITE" id="PS51192"/>
    </source>
</evidence>
<dbReference type="AlphaFoldDB" id="A0A1M5VDR9"/>
<dbReference type="PANTHER" id="PTHR47961:SF6">
    <property type="entry name" value="DNA-DIRECTED DNA POLYMERASE"/>
    <property type="match status" value="1"/>
</dbReference>
<feature type="domain" description="Helicase C-terminal" evidence="6">
    <location>
        <begin position="518"/>
        <end position="713"/>
    </location>
</feature>
<dbReference type="RefSeq" id="WP_072743494.1">
    <property type="nucleotide sequence ID" value="NZ_FQXR01000004.1"/>
</dbReference>
<dbReference type="Gene3D" id="3.40.50.300">
    <property type="entry name" value="P-loop containing nucleotide triphosphate hydrolases"/>
    <property type="match status" value="2"/>
</dbReference>
<organism evidence="7 8">
    <name type="scientific">Sporanaerobacter acetigenes DSM 13106</name>
    <dbReference type="NCBI Taxonomy" id="1123281"/>
    <lineage>
        <taxon>Bacteria</taxon>
        <taxon>Bacillati</taxon>
        <taxon>Bacillota</taxon>
        <taxon>Tissierellia</taxon>
        <taxon>Tissierellales</taxon>
        <taxon>Sporanaerobacteraceae</taxon>
        <taxon>Sporanaerobacter</taxon>
    </lineage>
</organism>
<dbReference type="InterPro" id="IPR014001">
    <property type="entry name" value="Helicase_ATP-bd"/>
</dbReference>
<dbReference type="Pfam" id="PF00270">
    <property type="entry name" value="DEAD"/>
    <property type="match status" value="1"/>
</dbReference>
<dbReference type="InterPro" id="IPR027417">
    <property type="entry name" value="P-loop_NTPase"/>
</dbReference>
<sequence length="713" mass="82470">MYIKDLSQLFDDYEKNQIIQNFIAQADSRYILYCVKEKFENFPKYTLNLDERCTSIAINYLTCGYNFFFNDEKIKACNALEKAATILEHIYCFKDCKFPYKDYYSIICSLAYYASSQYSKAYVILNRIETDTIIANLIKLFLTKQFSKLQIFIDDILFDKFKKQDVEKDTDVYIYLMSNYFLNIIMYIYNGNEDYLKMSEEIIEDLIVLSSINEEPHMWWIFRLLQIINYNYKDYSLWGAIDSTIDKDNYSIVRDYVNANIYKSRPVTELFKSQIDCLEQIKSDKGAIISIPTNSGKTKIAELAILKSLIENPDSICFYIAPFRSLAHEVENSLSNTLGMIGYKLSNLYGNSQYTQADRKLIEDSHVIIATPEKAKSIIRSNDTILGKLKLVIVDEGHLIGNQYRYIINELFIEELKITLKDNNGKMIFLSAVLPNLSDFSKWITGEESQVAYSNWRPSSQRLGILELSNNAVNLIWLGKYKSFNNKFIEPKVIRKHRITKSGRLIKDKYFPEDKKQAIAATAVKLLSNGSVLIYVGKTNMVLSQAREISKIMKGKNISHQWKDINTLELVKLACKEAYGENSEIFKFIMQGIVCHYSKLPTDVKMYMERLMSNDCPKIIIATSTLAQGVNIGVSTVIISNVYLDKNITIENKDFWNIAGRAGRSFVDTEGKILYAIDRSKDEWNVNEQIEKCRGYFDKGKVANVEIKERGHY</sequence>
<dbReference type="STRING" id="1123281.SAMN02745180_00860"/>
<dbReference type="SMART" id="SM00490">
    <property type="entry name" value="HELICc"/>
    <property type="match status" value="1"/>
</dbReference>
<keyword evidence="1" id="KW-0547">Nucleotide-binding</keyword>
<evidence type="ECO:0000256" key="1">
    <source>
        <dbReference type="ARBA" id="ARBA00022741"/>
    </source>
</evidence>
<dbReference type="EMBL" id="FQXR01000004">
    <property type="protein sequence ID" value="SHH73308.1"/>
    <property type="molecule type" value="Genomic_DNA"/>
</dbReference>
<gene>
    <name evidence="7" type="ORF">SAMN02745180_00860</name>
</gene>
<dbReference type="SUPFAM" id="SSF52540">
    <property type="entry name" value="P-loop containing nucleoside triphosphate hydrolases"/>
    <property type="match status" value="1"/>
</dbReference>
<dbReference type="InterPro" id="IPR011545">
    <property type="entry name" value="DEAD/DEAH_box_helicase_dom"/>
</dbReference>
<dbReference type="InterPro" id="IPR001650">
    <property type="entry name" value="Helicase_C-like"/>
</dbReference>
<dbReference type="PROSITE" id="PS51194">
    <property type="entry name" value="HELICASE_CTER"/>
    <property type="match status" value="1"/>
</dbReference>
<feature type="domain" description="Helicase ATP-binding" evidence="5">
    <location>
        <begin position="278"/>
        <end position="452"/>
    </location>
</feature>
<keyword evidence="2" id="KW-0378">Hydrolase</keyword>
<evidence type="ECO:0000256" key="4">
    <source>
        <dbReference type="ARBA" id="ARBA00022840"/>
    </source>
</evidence>
<dbReference type="Pfam" id="PF00271">
    <property type="entry name" value="Helicase_C"/>
    <property type="match status" value="1"/>
</dbReference>
<keyword evidence="4" id="KW-0067">ATP-binding</keyword>
<evidence type="ECO:0000256" key="3">
    <source>
        <dbReference type="ARBA" id="ARBA00022806"/>
    </source>
</evidence>
<accession>A0A1M5VDR9</accession>
<evidence type="ECO:0000313" key="7">
    <source>
        <dbReference type="EMBL" id="SHH73308.1"/>
    </source>
</evidence>
<protein>
    <submittedName>
        <fullName evidence="7">Helicase conserved C-terminal domain-containing protein</fullName>
    </submittedName>
</protein>
<reference evidence="7 8" key="1">
    <citation type="submission" date="2016-11" db="EMBL/GenBank/DDBJ databases">
        <authorList>
            <person name="Jaros S."/>
            <person name="Januszkiewicz K."/>
            <person name="Wedrychowicz H."/>
        </authorList>
    </citation>
    <scope>NUCLEOTIDE SEQUENCE [LARGE SCALE GENOMIC DNA]</scope>
    <source>
        <strain evidence="7 8">DSM 13106</strain>
    </source>
</reference>
<proteinExistence type="predicted"/>
<dbReference type="PROSITE" id="PS51192">
    <property type="entry name" value="HELICASE_ATP_BIND_1"/>
    <property type="match status" value="1"/>
</dbReference>
<dbReference type="GO" id="GO:0016787">
    <property type="term" value="F:hydrolase activity"/>
    <property type="evidence" value="ECO:0007669"/>
    <property type="project" value="UniProtKB-KW"/>
</dbReference>
<dbReference type="GO" id="GO:0003676">
    <property type="term" value="F:nucleic acid binding"/>
    <property type="evidence" value="ECO:0007669"/>
    <property type="project" value="InterPro"/>
</dbReference>
<name>A0A1M5VDR9_9FIRM</name>
<dbReference type="Proteomes" id="UP000184389">
    <property type="component" value="Unassembled WGS sequence"/>
</dbReference>
<dbReference type="InterPro" id="IPR050474">
    <property type="entry name" value="Hel308_SKI2-like"/>
</dbReference>
<dbReference type="GO" id="GO:0005524">
    <property type="term" value="F:ATP binding"/>
    <property type="evidence" value="ECO:0007669"/>
    <property type="project" value="UniProtKB-KW"/>
</dbReference>
<evidence type="ECO:0000256" key="2">
    <source>
        <dbReference type="ARBA" id="ARBA00022801"/>
    </source>
</evidence>
<dbReference type="OrthoDB" id="1708390at2"/>
<dbReference type="PANTHER" id="PTHR47961">
    <property type="entry name" value="DNA POLYMERASE THETA, PUTATIVE (AFU_ORTHOLOGUE AFUA_1G05260)-RELATED"/>
    <property type="match status" value="1"/>
</dbReference>
<dbReference type="GO" id="GO:0004386">
    <property type="term" value="F:helicase activity"/>
    <property type="evidence" value="ECO:0007669"/>
    <property type="project" value="UniProtKB-KW"/>
</dbReference>